<keyword evidence="3" id="KW-0804">Transcription</keyword>
<dbReference type="AlphaFoldDB" id="A0A0G3ES60"/>
<dbReference type="PROSITE" id="PS51077">
    <property type="entry name" value="HTH_ICLR"/>
    <property type="match status" value="1"/>
</dbReference>
<dbReference type="GO" id="GO:0045892">
    <property type="term" value="P:negative regulation of DNA-templated transcription"/>
    <property type="evidence" value="ECO:0007669"/>
    <property type="project" value="TreeGrafter"/>
</dbReference>
<dbReference type="InterPro" id="IPR050707">
    <property type="entry name" value="HTH_MetabolicPath_Reg"/>
</dbReference>
<dbReference type="InterPro" id="IPR005471">
    <property type="entry name" value="Tscrpt_reg_IclR_N"/>
</dbReference>
<dbReference type="Pfam" id="PF09339">
    <property type="entry name" value="HTH_IclR"/>
    <property type="match status" value="1"/>
</dbReference>
<feature type="domain" description="HTH iclR-type" evidence="4">
    <location>
        <begin position="7"/>
        <end position="67"/>
    </location>
</feature>
<keyword evidence="1" id="KW-0805">Transcription regulation</keyword>
<dbReference type="SUPFAM" id="SSF55781">
    <property type="entry name" value="GAF domain-like"/>
    <property type="match status" value="1"/>
</dbReference>
<gene>
    <name evidence="6" type="ORF">ABW99_08085</name>
</gene>
<evidence type="ECO:0000313" key="7">
    <source>
        <dbReference type="Proteomes" id="UP000036700"/>
    </source>
</evidence>
<dbReference type="PROSITE" id="PS51078">
    <property type="entry name" value="ICLR_ED"/>
    <property type="match status" value="1"/>
</dbReference>
<dbReference type="Pfam" id="PF01614">
    <property type="entry name" value="IclR_C"/>
    <property type="match status" value="1"/>
</dbReference>
<accession>A0A0G3ES60</accession>
<proteinExistence type="predicted"/>
<dbReference type="OrthoDB" id="9807558at2"/>
<dbReference type="KEGG" id="ptx:ABW99_08085"/>
<dbReference type="Proteomes" id="UP000036700">
    <property type="component" value="Chromosome"/>
</dbReference>
<keyword evidence="7" id="KW-1185">Reference proteome</keyword>
<evidence type="ECO:0000256" key="3">
    <source>
        <dbReference type="ARBA" id="ARBA00023163"/>
    </source>
</evidence>
<evidence type="ECO:0000256" key="1">
    <source>
        <dbReference type="ARBA" id="ARBA00023015"/>
    </source>
</evidence>
<evidence type="ECO:0000259" key="4">
    <source>
        <dbReference type="PROSITE" id="PS51077"/>
    </source>
</evidence>
<organism evidence="6 7">
    <name type="scientific">Pandoraea thiooxydans</name>
    <dbReference type="NCBI Taxonomy" id="445709"/>
    <lineage>
        <taxon>Bacteria</taxon>
        <taxon>Pseudomonadati</taxon>
        <taxon>Pseudomonadota</taxon>
        <taxon>Betaproteobacteria</taxon>
        <taxon>Burkholderiales</taxon>
        <taxon>Burkholderiaceae</taxon>
        <taxon>Pandoraea</taxon>
    </lineage>
</organism>
<dbReference type="InterPro" id="IPR036388">
    <property type="entry name" value="WH-like_DNA-bd_sf"/>
</dbReference>
<dbReference type="GO" id="GO:0003700">
    <property type="term" value="F:DNA-binding transcription factor activity"/>
    <property type="evidence" value="ECO:0007669"/>
    <property type="project" value="TreeGrafter"/>
</dbReference>
<dbReference type="GO" id="GO:0003677">
    <property type="term" value="F:DNA binding"/>
    <property type="evidence" value="ECO:0007669"/>
    <property type="project" value="UniProtKB-KW"/>
</dbReference>
<dbReference type="Gene3D" id="3.30.450.40">
    <property type="match status" value="1"/>
</dbReference>
<dbReference type="InterPro" id="IPR036390">
    <property type="entry name" value="WH_DNA-bd_sf"/>
</dbReference>
<dbReference type="PATRIC" id="fig|445709.3.peg.1728"/>
<dbReference type="STRING" id="445709.ABW99_08085"/>
<dbReference type="PANTHER" id="PTHR30136">
    <property type="entry name" value="HELIX-TURN-HELIX TRANSCRIPTIONAL REGULATOR, ICLR FAMILY"/>
    <property type="match status" value="1"/>
</dbReference>
<protein>
    <submittedName>
        <fullName evidence="6">IclR family transcriptional regulator</fullName>
    </submittedName>
</protein>
<dbReference type="EMBL" id="CP011568">
    <property type="protein sequence ID" value="AKJ68177.1"/>
    <property type="molecule type" value="Genomic_DNA"/>
</dbReference>
<evidence type="ECO:0000313" key="6">
    <source>
        <dbReference type="EMBL" id="AKJ68177.1"/>
    </source>
</evidence>
<feature type="domain" description="IclR-ED" evidence="5">
    <location>
        <begin position="68"/>
        <end position="251"/>
    </location>
</feature>
<dbReference type="RefSeq" id="WP_047213997.1">
    <property type="nucleotide sequence ID" value="NZ_CP011568.3"/>
</dbReference>
<sequence>MKQTTPISSLERPLFLTSFFSHEKPVWTLADLARVSGLPKASCLRALRALERFAVIQRFEGGYRLGTRLLELGGIVQASYPARRVAMPFLEQLRDQTLQSTQWVIRDGNEGIYLDVFESRARVRMYIAPGRRAPLYAGASTRLILTFSDAHLKAEILGGAMRAYTEITPCAPAELEALIDLSARTWLAASFGELEPHSAEIAAPVFGLGGEFVAAISLAGTAAVFADEASLLGYLEAVSKTAEEVSRTLGYSGPWQTDPRRFLQEMPALSPDRGRAD</sequence>
<evidence type="ECO:0000259" key="5">
    <source>
        <dbReference type="PROSITE" id="PS51078"/>
    </source>
</evidence>
<dbReference type="Gene3D" id="1.10.10.10">
    <property type="entry name" value="Winged helix-like DNA-binding domain superfamily/Winged helix DNA-binding domain"/>
    <property type="match status" value="1"/>
</dbReference>
<reference evidence="7" key="1">
    <citation type="submission" date="2015-06" db="EMBL/GenBank/DDBJ databases">
        <authorList>
            <person name="Lim Y.L."/>
            <person name="Ee R."/>
            <person name="Yong D."/>
            <person name="How K.Y."/>
            <person name="Yin W.F."/>
            <person name="Chan K.G."/>
        </authorList>
    </citation>
    <scope>NUCLEOTIDE SEQUENCE [LARGE SCALE GENOMIC DNA]</scope>
    <source>
        <strain evidence="7">DSM 25325</strain>
    </source>
</reference>
<dbReference type="SUPFAM" id="SSF46785">
    <property type="entry name" value="Winged helix' DNA-binding domain"/>
    <property type="match status" value="1"/>
</dbReference>
<name>A0A0G3ES60_9BURK</name>
<evidence type="ECO:0000256" key="2">
    <source>
        <dbReference type="ARBA" id="ARBA00023125"/>
    </source>
</evidence>
<dbReference type="SMART" id="SM00346">
    <property type="entry name" value="HTH_ICLR"/>
    <property type="match status" value="1"/>
</dbReference>
<keyword evidence="2" id="KW-0238">DNA-binding</keyword>
<dbReference type="InterPro" id="IPR014757">
    <property type="entry name" value="Tscrpt_reg_IclR_C"/>
</dbReference>
<dbReference type="PANTHER" id="PTHR30136:SF24">
    <property type="entry name" value="HTH-TYPE TRANSCRIPTIONAL REPRESSOR ALLR"/>
    <property type="match status" value="1"/>
</dbReference>
<dbReference type="InterPro" id="IPR029016">
    <property type="entry name" value="GAF-like_dom_sf"/>
</dbReference>